<gene>
    <name evidence="8" type="ORF">KC01_LOCUS22901</name>
</gene>
<dbReference type="Pfam" id="PF00019">
    <property type="entry name" value="TGF_beta"/>
    <property type="match status" value="1"/>
</dbReference>
<dbReference type="SMART" id="SM00204">
    <property type="entry name" value="TGFB"/>
    <property type="match status" value="1"/>
</dbReference>
<name>A0AAV2L075_KNICA</name>
<dbReference type="InterPro" id="IPR029034">
    <property type="entry name" value="Cystine-knot_cytokine"/>
</dbReference>
<dbReference type="PANTHER" id="PTHR15009">
    <property type="entry name" value="MUELLERIAN-INHIBITING FACTOR"/>
    <property type="match status" value="1"/>
</dbReference>
<evidence type="ECO:0000313" key="9">
    <source>
        <dbReference type="Proteomes" id="UP001497482"/>
    </source>
</evidence>
<evidence type="ECO:0000259" key="7">
    <source>
        <dbReference type="PROSITE" id="PS51362"/>
    </source>
</evidence>
<keyword evidence="2" id="KW-0964">Secreted</keyword>
<dbReference type="Proteomes" id="UP001497482">
    <property type="component" value="Chromosome 2"/>
</dbReference>
<keyword evidence="4" id="KW-0221">Differentiation</keyword>
<dbReference type="GO" id="GO:0008083">
    <property type="term" value="F:growth factor activity"/>
    <property type="evidence" value="ECO:0007669"/>
    <property type="project" value="UniProtKB-KW"/>
</dbReference>
<dbReference type="GO" id="GO:0005576">
    <property type="term" value="C:extracellular region"/>
    <property type="evidence" value="ECO:0007669"/>
    <property type="project" value="UniProtKB-SubCell"/>
</dbReference>
<dbReference type="InterPro" id="IPR006799">
    <property type="entry name" value="AMH_N"/>
</dbReference>
<evidence type="ECO:0000256" key="4">
    <source>
        <dbReference type="ARBA" id="ARBA00022782"/>
    </source>
</evidence>
<feature type="signal peptide" evidence="6">
    <location>
        <begin position="1"/>
        <end position="23"/>
    </location>
</feature>
<keyword evidence="9" id="KW-1185">Reference proteome</keyword>
<dbReference type="Pfam" id="PF04709">
    <property type="entry name" value="AMH_N"/>
    <property type="match status" value="1"/>
</dbReference>
<evidence type="ECO:0000256" key="5">
    <source>
        <dbReference type="RuleBase" id="RU000354"/>
    </source>
</evidence>
<comment type="similarity">
    <text evidence="5">Belongs to the TGF-beta family.</text>
</comment>
<evidence type="ECO:0000256" key="1">
    <source>
        <dbReference type="ARBA" id="ARBA00004613"/>
    </source>
</evidence>
<feature type="domain" description="TGF-beta family profile" evidence="7">
    <location>
        <begin position="383"/>
        <end position="490"/>
    </location>
</feature>
<dbReference type="SUPFAM" id="SSF57501">
    <property type="entry name" value="Cystine-knot cytokines"/>
    <property type="match status" value="1"/>
</dbReference>
<evidence type="ECO:0000256" key="2">
    <source>
        <dbReference type="ARBA" id="ARBA00022525"/>
    </source>
</evidence>
<keyword evidence="5" id="KW-0339">Growth factor</keyword>
<sequence length="490" mass="53753">MTTTGNFMFAWAGLCAVLQVSQNADIEVTEEIRESTNSAPSPSPPNLPCFVDDVLATLRESLEEDGHVRNDSMAQFSVCTENSPMFLQLAQDAGSEKLDVLIPTQVVLRKETNKRVLVLTFDPTKPPQTTLSPAVLLFPSQSIFKMSGIRFTSQLLNPSTQTPCTSEDSRYILLTGNHLSFPPTWDIVMQTSSDTNVVDREDSSSTISIFALLLFSSRGTDTRPPNNNDFSHNSFLCELRHFLVQSTPQDHQAPLLNLGLLRSLPSQPIGLASSESLLADLIHSSAPTILSFTQGSLLHAHHEELALSPVLLQELGQRLGQVLEEVSQVMEAVEDGRVRGRLDRLKRLSGFPFADRVGGTLQYRAFLLLKALQMARRAFNPPRAQRSARANPNAPSICGLKTLTVSLERYLISPNTADIKNCRGVCAFPMGLTRNHAVLLNSHIESGHSSERAPCCVPVAYDKMEVVDLGELGTTLKTEPDMVATACECR</sequence>
<dbReference type="GO" id="GO:0008406">
    <property type="term" value="P:gonad development"/>
    <property type="evidence" value="ECO:0007669"/>
    <property type="project" value="InterPro"/>
</dbReference>
<reference evidence="8 9" key="1">
    <citation type="submission" date="2024-04" db="EMBL/GenBank/DDBJ databases">
        <authorList>
            <person name="Waldvogel A.-M."/>
            <person name="Schoenle A."/>
        </authorList>
    </citation>
    <scope>NUCLEOTIDE SEQUENCE [LARGE SCALE GENOMIC DNA]</scope>
</reference>
<accession>A0AAV2L075</accession>
<comment type="subcellular location">
    <subcellularLocation>
        <location evidence="1">Secreted</location>
    </subcellularLocation>
</comment>
<dbReference type="Gene3D" id="2.10.90.10">
    <property type="entry name" value="Cystine-knot cytokines"/>
    <property type="match status" value="1"/>
</dbReference>
<protein>
    <recommendedName>
        <fullName evidence="7">TGF-beta family profile domain-containing protein</fullName>
    </recommendedName>
</protein>
<dbReference type="InterPro" id="IPR001839">
    <property type="entry name" value="TGF-b_C"/>
</dbReference>
<organism evidence="8 9">
    <name type="scientific">Knipowitschia caucasica</name>
    <name type="common">Caucasian dwarf goby</name>
    <name type="synonym">Pomatoschistus caucasicus</name>
    <dbReference type="NCBI Taxonomy" id="637954"/>
    <lineage>
        <taxon>Eukaryota</taxon>
        <taxon>Metazoa</taxon>
        <taxon>Chordata</taxon>
        <taxon>Craniata</taxon>
        <taxon>Vertebrata</taxon>
        <taxon>Euteleostomi</taxon>
        <taxon>Actinopterygii</taxon>
        <taxon>Neopterygii</taxon>
        <taxon>Teleostei</taxon>
        <taxon>Neoteleostei</taxon>
        <taxon>Acanthomorphata</taxon>
        <taxon>Gobiaria</taxon>
        <taxon>Gobiiformes</taxon>
        <taxon>Gobioidei</taxon>
        <taxon>Gobiidae</taxon>
        <taxon>Gobiinae</taxon>
        <taxon>Knipowitschia</taxon>
    </lineage>
</organism>
<evidence type="ECO:0000256" key="3">
    <source>
        <dbReference type="ARBA" id="ARBA00022729"/>
    </source>
</evidence>
<dbReference type="PANTHER" id="PTHR15009:SF4">
    <property type="entry name" value="MUELLERIAN-INHIBITING FACTOR"/>
    <property type="match status" value="1"/>
</dbReference>
<evidence type="ECO:0000313" key="8">
    <source>
        <dbReference type="EMBL" id="CAL1593891.1"/>
    </source>
</evidence>
<proteinExistence type="inferred from homology"/>
<evidence type="ECO:0000256" key="6">
    <source>
        <dbReference type="SAM" id="SignalP"/>
    </source>
</evidence>
<dbReference type="PROSITE" id="PS51362">
    <property type="entry name" value="TGF_BETA_2"/>
    <property type="match status" value="1"/>
</dbReference>
<dbReference type="InterPro" id="IPR021203">
    <property type="entry name" value="Muellerian-inhibiting_factor"/>
</dbReference>
<dbReference type="GO" id="GO:0030154">
    <property type="term" value="P:cell differentiation"/>
    <property type="evidence" value="ECO:0007669"/>
    <property type="project" value="UniProtKB-KW"/>
</dbReference>
<dbReference type="AlphaFoldDB" id="A0AAV2L075"/>
<keyword evidence="3 6" id="KW-0732">Signal</keyword>
<dbReference type="EMBL" id="OZ035824">
    <property type="protein sequence ID" value="CAL1593891.1"/>
    <property type="molecule type" value="Genomic_DNA"/>
</dbReference>
<feature type="chain" id="PRO_5043438678" description="TGF-beta family profile domain-containing protein" evidence="6">
    <location>
        <begin position="24"/>
        <end position="490"/>
    </location>
</feature>